<evidence type="ECO:0000313" key="1">
    <source>
        <dbReference type="EMBL" id="KAK1658872.1"/>
    </source>
</evidence>
<comment type="caution">
    <text evidence="1">The sequence shown here is derived from an EMBL/GenBank/DDBJ whole genome shotgun (WGS) entry which is preliminary data.</text>
</comment>
<dbReference type="Proteomes" id="UP001224890">
    <property type="component" value="Unassembled WGS sequence"/>
</dbReference>
<protein>
    <submittedName>
        <fullName evidence="1">Uncharacterized protein</fullName>
    </submittedName>
</protein>
<gene>
    <name evidence="1" type="ORF">BDP55DRAFT_681555</name>
</gene>
<dbReference type="AlphaFoldDB" id="A0AAJ0A9B5"/>
<accession>A0AAJ0A9B5</accession>
<sequence length="60" mass="6911">MSAPRRLISYMRRRKTTIKNKKGFASRMPGSFALWWDVFQDLCTLHSSPGPCCSVRYLTG</sequence>
<evidence type="ECO:0000313" key="2">
    <source>
        <dbReference type="Proteomes" id="UP001224890"/>
    </source>
</evidence>
<dbReference type="GeneID" id="85460726"/>
<proteinExistence type="predicted"/>
<organism evidence="1 2">
    <name type="scientific">Colletotrichum godetiae</name>
    <dbReference type="NCBI Taxonomy" id="1209918"/>
    <lineage>
        <taxon>Eukaryota</taxon>
        <taxon>Fungi</taxon>
        <taxon>Dikarya</taxon>
        <taxon>Ascomycota</taxon>
        <taxon>Pezizomycotina</taxon>
        <taxon>Sordariomycetes</taxon>
        <taxon>Hypocreomycetidae</taxon>
        <taxon>Glomerellales</taxon>
        <taxon>Glomerellaceae</taxon>
        <taxon>Colletotrichum</taxon>
        <taxon>Colletotrichum acutatum species complex</taxon>
    </lineage>
</organism>
<keyword evidence="2" id="KW-1185">Reference proteome</keyword>
<reference evidence="1" key="1">
    <citation type="submission" date="2021-06" db="EMBL/GenBank/DDBJ databases">
        <title>Comparative genomics, transcriptomics and evolutionary studies reveal genomic signatures of adaptation to plant cell wall in hemibiotrophic fungi.</title>
        <authorList>
            <consortium name="DOE Joint Genome Institute"/>
            <person name="Baroncelli R."/>
            <person name="Diaz J.F."/>
            <person name="Benocci T."/>
            <person name="Peng M."/>
            <person name="Battaglia E."/>
            <person name="Haridas S."/>
            <person name="Andreopoulos W."/>
            <person name="Labutti K."/>
            <person name="Pangilinan J."/>
            <person name="Floch G.L."/>
            <person name="Makela M.R."/>
            <person name="Henrissat B."/>
            <person name="Grigoriev I.V."/>
            <person name="Crouch J.A."/>
            <person name="De Vries R.P."/>
            <person name="Sukno S.A."/>
            <person name="Thon M.R."/>
        </authorList>
    </citation>
    <scope>NUCLEOTIDE SEQUENCE</scope>
    <source>
        <strain evidence="1">CBS 193.32</strain>
    </source>
</reference>
<name>A0AAJ0A9B5_9PEZI</name>
<dbReference type="EMBL" id="JAHMHR010000068">
    <property type="protein sequence ID" value="KAK1658872.1"/>
    <property type="molecule type" value="Genomic_DNA"/>
</dbReference>
<dbReference type="RefSeq" id="XP_060423636.1">
    <property type="nucleotide sequence ID" value="XM_060576200.1"/>
</dbReference>